<keyword evidence="2" id="KW-1185">Reference proteome</keyword>
<accession>A0ACB5SPP2</accession>
<gene>
    <name evidence="1" type="primary">g6681</name>
    <name evidence="1" type="ORF">NpPPO83_00006681</name>
</gene>
<evidence type="ECO:0000313" key="1">
    <source>
        <dbReference type="EMBL" id="GME50906.1"/>
    </source>
</evidence>
<dbReference type="Proteomes" id="UP001165186">
    <property type="component" value="Unassembled WGS sequence"/>
</dbReference>
<proteinExistence type="predicted"/>
<sequence length="481" mass="51704">MDDSLGPLSRKEIRKLRKVRSSASAAASPPATALPSTEQSDNPPSPASVSSPSSELPEAATNSHSAFSNVGTINSYTSVPPLTLPAAAVPTPLQVQSTPSSATAQPSAPRRPPPKKKWAPVDLGEFAPDAMTRLDWQLPPKKARQPANQHQSPATKAIGPATYSNAAVAPTGADTMAWATQRQAASSLQAEHTSPTTLSPPPANPVGYTQLGSMKIYPPGYKPVAATPSPAVPAATTPSPTVPVPTTPAPATRPPAARAHLDIGQWHRPSSSSPSRPPPAHRRPIPEHKRLTTADIIPGKFVNIQALSAAELAALPADHNEGWRGHPGEVLGTWEGEVALLGTTSFKGLGMAAKFAAAHAERRPALERSFMLLRGRDDAVPAGEDPARVLRLDGPMAFYPNTRMDTRAVRWIPRERFHLDCSNFFVKDTTVPVFLSRESFERQERQLLELAGQELAWKKEDQDGLRRYAEYRARERSLREG</sequence>
<evidence type="ECO:0000313" key="2">
    <source>
        <dbReference type="Proteomes" id="UP001165186"/>
    </source>
</evidence>
<dbReference type="EMBL" id="BSXG01000169">
    <property type="protein sequence ID" value="GME50906.1"/>
    <property type="molecule type" value="Genomic_DNA"/>
</dbReference>
<comment type="caution">
    <text evidence="1">The sequence shown here is derived from an EMBL/GenBank/DDBJ whole genome shotgun (WGS) entry which is preliminary data.</text>
</comment>
<name>A0ACB5SPP2_9PEZI</name>
<protein>
    <submittedName>
        <fullName evidence="1">Uncharacterized protein LTHEOB_9330</fullName>
    </submittedName>
</protein>
<reference evidence="1" key="1">
    <citation type="submission" date="2024-09" db="EMBL/GenBank/DDBJ databases">
        <title>Draft Genome Sequences of Neofusicoccum parvum.</title>
        <authorList>
            <person name="Ashida A."/>
            <person name="Camagna M."/>
            <person name="Tanaka A."/>
            <person name="Takemoto D."/>
        </authorList>
    </citation>
    <scope>NUCLEOTIDE SEQUENCE</scope>
    <source>
        <strain evidence="1">PPO83</strain>
    </source>
</reference>
<organism evidence="1 2">
    <name type="scientific">Neofusicoccum parvum</name>
    <dbReference type="NCBI Taxonomy" id="310453"/>
    <lineage>
        <taxon>Eukaryota</taxon>
        <taxon>Fungi</taxon>
        <taxon>Dikarya</taxon>
        <taxon>Ascomycota</taxon>
        <taxon>Pezizomycotina</taxon>
        <taxon>Dothideomycetes</taxon>
        <taxon>Dothideomycetes incertae sedis</taxon>
        <taxon>Botryosphaeriales</taxon>
        <taxon>Botryosphaeriaceae</taxon>
        <taxon>Neofusicoccum</taxon>
    </lineage>
</organism>